<keyword evidence="5" id="KW-1185">Reference proteome</keyword>
<keyword evidence="2" id="KW-0472">Membrane</keyword>
<feature type="region of interest" description="Disordered" evidence="1">
    <location>
        <begin position="137"/>
        <end position="193"/>
    </location>
</feature>
<organism evidence="4 5">
    <name type="scientific">Ornithinibacillus halotolerans</name>
    <dbReference type="NCBI Taxonomy" id="1274357"/>
    <lineage>
        <taxon>Bacteria</taxon>
        <taxon>Bacillati</taxon>
        <taxon>Bacillota</taxon>
        <taxon>Bacilli</taxon>
        <taxon>Bacillales</taxon>
        <taxon>Bacillaceae</taxon>
        <taxon>Ornithinibacillus</taxon>
    </lineage>
</organism>
<dbReference type="EMBL" id="BMEY01000001">
    <property type="protein sequence ID" value="GGA62490.1"/>
    <property type="molecule type" value="Genomic_DNA"/>
</dbReference>
<accession>A0A916RPX9</accession>
<feature type="domain" description="Cytoskeleton protein RodZ-like C-terminal" evidence="3">
    <location>
        <begin position="224"/>
        <end position="284"/>
    </location>
</feature>
<feature type="transmembrane region" description="Helical" evidence="2">
    <location>
        <begin position="104"/>
        <end position="129"/>
    </location>
</feature>
<gene>
    <name evidence="4" type="ORF">GCM10008025_03090</name>
</gene>
<reference evidence="4" key="1">
    <citation type="journal article" date="2014" name="Int. J. Syst. Evol. Microbiol.">
        <title>Complete genome sequence of Corynebacterium casei LMG S-19264T (=DSM 44701T), isolated from a smear-ripened cheese.</title>
        <authorList>
            <consortium name="US DOE Joint Genome Institute (JGI-PGF)"/>
            <person name="Walter F."/>
            <person name="Albersmeier A."/>
            <person name="Kalinowski J."/>
            <person name="Ruckert C."/>
        </authorList>
    </citation>
    <scope>NUCLEOTIDE SEQUENCE</scope>
    <source>
        <strain evidence="4">CGMCC 1.12408</strain>
    </source>
</reference>
<comment type="caution">
    <text evidence="4">The sequence shown here is derived from an EMBL/GenBank/DDBJ whole genome shotgun (WGS) entry which is preliminary data.</text>
</comment>
<dbReference type="InterPro" id="IPR025194">
    <property type="entry name" value="RodZ-like_C"/>
</dbReference>
<evidence type="ECO:0000259" key="3">
    <source>
        <dbReference type="Pfam" id="PF13464"/>
    </source>
</evidence>
<sequence>MGLGARLKDAREIKGISLDELQDTTKIQKRYLVAIEEENFSVLPGKFYAKAFIKEYAIAVGLDPNELMEEYKQDIPSPEDEDVTTQYTRIHRSRKDNMPTKSNAIFSFIPTLIVIILILGIVFLAWWFITTKANEEGEDTNSIGQTGDNDEIYRNDDPEDNVGTDVNEEENETEQPEDTESEEEEEQEEPEPELTIEVVELGTAPQYLSELEVSNVGESLKLEFNAENDVWLDVKDDGSQVFFTGFARPNEPIELDVTGTTRIFLNIGSAPNLTVKINDVELEYPVDPNERGADHQQIWLNITDTETNTNE</sequence>
<dbReference type="CDD" id="cd00093">
    <property type="entry name" value="HTH_XRE"/>
    <property type="match status" value="1"/>
</dbReference>
<protein>
    <submittedName>
        <fullName evidence="4">XRE family transcriptional regulator</fullName>
    </submittedName>
</protein>
<dbReference type="InterPro" id="IPR010982">
    <property type="entry name" value="Lambda_DNA-bd_dom_sf"/>
</dbReference>
<evidence type="ECO:0000313" key="4">
    <source>
        <dbReference type="EMBL" id="GGA62490.1"/>
    </source>
</evidence>
<keyword evidence="2" id="KW-0812">Transmembrane</keyword>
<proteinExistence type="predicted"/>
<dbReference type="GO" id="GO:0003677">
    <property type="term" value="F:DNA binding"/>
    <property type="evidence" value="ECO:0007669"/>
    <property type="project" value="InterPro"/>
</dbReference>
<keyword evidence="2" id="KW-1133">Transmembrane helix</keyword>
<dbReference type="SUPFAM" id="SSF47413">
    <property type="entry name" value="lambda repressor-like DNA-binding domains"/>
    <property type="match status" value="1"/>
</dbReference>
<evidence type="ECO:0000256" key="2">
    <source>
        <dbReference type="SAM" id="Phobius"/>
    </source>
</evidence>
<reference evidence="4" key="2">
    <citation type="submission" date="2020-09" db="EMBL/GenBank/DDBJ databases">
        <authorList>
            <person name="Sun Q."/>
            <person name="Zhou Y."/>
        </authorList>
    </citation>
    <scope>NUCLEOTIDE SEQUENCE</scope>
    <source>
        <strain evidence="4">CGMCC 1.12408</strain>
    </source>
</reference>
<dbReference type="InterPro" id="IPR001387">
    <property type="entry name" value="Cro/C1-type_HTH"/>
</dbReference>
<dbReference type="PANTHER" id="PTHR34475">
    <property type="match status" value="1"/>
</dbReference>
<dbReference type="Gene3D" id="1.10.260.40">
    <property type="entry name" value="lambda repressor-like DNA-binding domains"/>
    <property type="match status" value="1"/>
</dbReference>
<evidence type="ECO:0000313" key="5">
    <source>
        <dbReference type="Proteomes" id="UP000613512"/>
    </source>
</evidence>
<feature type="compositionally biased region" description="Acidic residues" evidence="1">
    <location>
        <begin position="157"/>
        <end position="193"/>
    </location>
</feature>
<evidence type="ECO:0000256" key="1">
    <source>
        <dbReference type="SAM" id="MobiDB-lite"/>
    </source>
</evidence>
<dbReference type="Proteomes" id="UP000613512">
    <property type="component" value="Unassembled WGS sequence"/>
</dbReference>
<dbReference type="Pfam" id="PF13413">
    <property type="entry name" value="HTH_25"/>
    <property type="match status" value="1"/>
</dbReference>
<dbReference type="Pfam" id="PF13464">
    <property type="entry name" value="RodZ_C"/>
    <property type="match status" value="1"/>
</dbReference>
<dbReference type="PANTHER" id="PTHR34475:SF1">
    <property type="entry name" value="CYTOSKELETON PROTEIN RODZ"/>
    <property type="match status" value="1"/>
</dbReference>
<dbReference type="AlphaFoldDB" id="A0A916RPX9"/>
<name>A0A916RPX9_9BACI</name>
<dbReference type="InterPro" id="IPR050400">
    <property type="entry name" value="Bact_Cytoskel_RodZ"/>
</dbReference>